<proteinExistence type="predicted"/>
<dbReference type="EMBL" id="JAHRHJ020000007">
    <property type="protein sequence ID" value="KAH9308392.1"/>
    <property type="molecule type" value="Genomic_DNA"/>
</dbReference>
<dbReference type="AlphaFoldDB" id="A0AA38L2J4"/>
<evidence type="ECO:0000313" key="1">
    <source>
        <dbReference type="EMBL" id="KAH9308392.1"/>
    </source>
</evidence>
<dbReference type="Proteomes" id="UP000824469">
    <property type="component" value="Unassembled WGS sequence"/>
</dbReference>
<organism evidence="1 2">
    <name type="scientific">Taxus chinensis</name>
    <name type="common">Chinese yew</name>
    <name type="synonym">Taxus wallichiana var. chinensis</name>
    <dbReference type="NCBI Taxonomy" id="29808"/>
    <lineage>
        <taxon>Eukaryota</taxon>
        <taxon>Viridiplantae</taxon>
        <taxon>Streptophyta</taxon>
        <taxon>Embryophyta</taxon>
        <taxon>Tracheophyta</taxon>
        <taxon>Spermatophyta</taxon>
        <taxon>Pinopsida</taxon>
        <taxon>Pinidae</taxon>
        <taxon>Conifers II</taxon>
        <taxon>Cupressales</taxon>
        <taxon>Taxaceae</taxon>
        <taxon>Taxus</taxon>
    </lineage>
</organism>
<evidence type="ECO:0000313" key="2">
    <source>
        <dbReference type="Proteomes" id="UP000824469"/>
    </source>
</evidence>
<feature type="non-terminal residue" evidence="1">
    <location>
        <position position="117"/>
    </location>
</feature>
<feature type="non-terminal residue" evidence="1">
    <location>
        <position position="1"/>
    </location>
</feature>
<keyword evidence="2" id="KW-1185">Reference proteome</keyword>
<accession>A0AA38L2J4</accession>
<comment type="caution">
    <text evidence="1">The sequence shown here is derived from an EMBL/GenBank/DDBJ whole genome shotgun (WGS) entry which is preliminary data.</text>
</comment>
<name>A0AA38L2J4_TAXCH</name>
<sequence length="117" mass="12393">VPRLSTPPLPSSVSGSSHAVSLSIPERGIISPQPVRLRPLASHKISDMAEPWTRSPTKSEMDPVVASWCITTASGVVADSGKEFADSSAFRAAVQLVPMPDSYDLDRGLLLAVQAIQ</sequence>
<reference evidence="1 2" key="1">
    <citation type="journal article" date="2021" name="Nat. Plants">
        <title>The Taxus genome provides insights into paclitaxel biosynthesis.</title>
        <authorList>
            <person name="Xiong X."/>
            <person name="Gou J."/>
            <person name="Liao Q."/>
            <person name="Li Y."/>
            <person name="Zhou Q."/>
            <person name="Bi G."/>
            <person name="Li C."/>
            <person name="Du R."/>
            <person name="Wang X."/>
            <person name="Sun T."/>
            <person name="Guo L."/>
            <person name="Liang H."/>
            <person name="Lu P."/>
            <person name="Wu Y."/>
            <person name="Zhang Z."/>
            <person name="Ro D.K."/>
            <person name="Shang Y."/>
            <person name="Huang S."/>
            <person name="Yan J."/>
        </authorList>
    </citation>
    <scope>NUCLEOTIDE SEQUENCE [LARGE SCALE GENOMIC DNA]</scope>
    <source>
        <strain evidence="1">Ta-2019</strain>
    </source>
</reference>
<protein>
    <submittedName>
        <fullName evidence="1">Uncharacterized protein</fullName>
    </submittedName>
</protein>
<gene>
    <name evidence="1" type="ORF">KI387_036303</name>
</gene>